<gene>
    <name evidence="1" type="ORF">MLD38_003554</name>
</gene>
<evidence type="ECO:0000313" key="2">
    <source>
        <dbReference type="Proteomes" id="UP001057402"/>
    </source>
</evidence>
<dbReference type="Proteomes" id="UP001057402">
    <property type="component" value="Chromosome 2"/>
</dbReference>
<keyword evidence="2" id="KW-1185">Reference proteome</keyword>
<sequence length="768" mass="83617">MFRPSNRAVNMWGTSLSSAFRTSLACTLVGIATLYGPSSFQRVVALPAFSYVTVILVVTDATVGDTLMGCWHAALATAQTLGPAMLSLYLIGPMRLSSVVTAILTALAAFAVVVIRRTHVLCKRIALGQIVLIYVRGFIMKEEIDPIMHPLHVAASTAVGVLACVLAVSLPFPRLATYEVRQNCEGLLENASTRLKLSLKAASAEEKSSATALVSRVKLLAVQGGRYVKLVKQYQESAKWETFPFKWLLKSACHDVPGNSLEGTFGVQLRGMQMALASTSPCRPYKADDPGNKTVDQKLDSEEVIQATIQKFRNRLIGKNPSSMAPENKLDSLFDSVLEVPRSREDLSSVFFLFCLKLLHCSEEKNGKPAANSGKTSAFAFMHAFKFSLSLGLAVLFGLAYSRKNGFWAGLPVAISYAAAREATFTVANAKAQGTVLGTVYGVIGCALFHHFPLKFISLVPWFLFSSLLMKSRMYGRAGGVSAAIGAVLILGRRNFGQPSEIAIARIVETLIGLSCSIVAEMTLGPNRASSMARAELKNCFKALRESIAGLTGSKPKRSESLTKLRKCVHQLGLYIDEATVEPSFWFSPFNCSCYRKLHESLLKLFDLMHFKIKALGQFEEELTKLEVPVKETLDKLYGDINLFGLLIGAPIKRLEEAIVTKSKVVTDEKLEKGGDAADIELGEKSGKSTTGSLNSCADVRNLVRDAVGSYLEHSREVTDVITDEEKGRDTRRGVALSLSCMGYCMGSFIGEIGELEKAIQELIPHQI</sequence>
<protein>
    <submittedName>
        <fullName evidence="1">Uncharacterized protein</fullName>
    </submittedName>
</protein>
<dbReference type="EMBL" id="CM042881">
    <property type="protein sequence ID" value="KAI4385540.1"/>
    <property type="molecule type" value="Genomic_DNA"/>
</dbReference>
<evidence type="ECO:0000313" key="1">
    <source>
        <dbReference type="EMBL" id="KAI4385540.1"/>
    </source>
</evidence>
<name>A0ACB9S2Y7_9MYRT</name>
<comment type="caution">
    <text evidence="1">The sequence shown here is derived from an EMBL/GenBank/DDBJ whole genome shotgun (WGS) entry which is preliminary data.</text>
</comment>
<proteinExistence type="predicted"/>
<organism evidence="1 2">
    <name type="scientific">Melastoma candidum</name>
    <dbReference type="NCBI Taxonomy" id="119954"/>
    <lineage>
        <taxon>Eukaryota</taxon>
        <taxon>Viridiplantae</taxon>
        <taxon>Streptophyta</taxon>
        <taxon>Embryophyta</taxon>
        <taxon>Tracheophyta</taxon>
        <taxon>Spermatophyta</taxon>
        <taxon>Magnoliopsida</taxon>
        <taxon>eudicotyledons</taxon>
        <taxon>Gunneridae</taxon>
        <taxon>Pentapetalae</taxon>
        <taxon>rosids</taxon>
        <taxon>malvids</taxon>
        <taxon>Myrtales</taxon>
        <taxon>Melastomataceae</taxon>
        <taxon>Melastomatoideae</taxon>
        <taxon>Melastomateae</taxon>
        <taxon>Melastoma</taxon>
    </lineage>
</organism>
<reference evidence="2" key="1">
    <citation type="journal article" date="2023" name="Front. Plant Sci.">
        <title>Chromosomal-level genome assembly of Melastoma candidum provides insights into trichome evolution.</title>
        <authorList>
            <person name="Zhong Y."/>
            <person name="Wu W."/>
            <person name="Sun C."/>
            <person name="Zou P."/>
            <person name="Liu Y."/>
            <person name="Dai S."/>
            <person name="Zhou R."/>
        </authorList>
    </citation>
    <scope>NUCLEOTIDE SEQUENCE [LARGE SCALE GENOMIC DNA]</scope>
</reference>
<accession>A0ACB9S2Y7</accession>